<dbReference type="SMART" id="SM00028">
    <property type="entry name" value="TPR"/>
    <property type="match status" value="3"/>
</dbReference>
<dbReference type="SUPFAM" id="SSF50891">
    <property type="entry name" value="Cyclophilin-like"/>
    <property type="match status" value="1"/>
</dbReference>
<dbReference type="AlphaFoldDB" id="A0A915JHA2"/>
<evidence type="ECO:0000313" key="5">
    <source>
        <dbReference type="WBParaSite" id="nRc.2.0.1.t25496-RA"/>
    </source>
</evidence>
<keyword evidence="4" id="KW-1185">Reference proteome</keyword>
<organism evidence="4 5">
    <name type="scientific">Romanomermis culicivorax</name>
    <name type="common">Nematode worm</name>
    <dbReference type="NCBI Taxonomy" id="13658"/>
    <lineage>
        <taxon>Eukaryota</taxon>
        <taxon>Metazoa</taxon>
        <taxon>Ecdysozoa</taxon>
        <taxon>Nematoda</taxon>
        <taxon>Enoplea</taxon>
        <taxon>Dorylaimia</taxon>
        <taxon>Mermithida</taxon>
        <taxon>Mermithoidea</taxon>
        <taxon>Mermithidae</taxon>
        <taxon>Romanomermis</taxon>
    </lineage>
</organism>
<dbReference type="Proteomes" id="UP000887565">
    <property type="component" value="Unplaced"/>
</dbReference>
<dbReference type="WBParaSite" id="nRc.2.0.1.t25496-RA">
    <property type="protein sequence ID" value="nRc.2.0.1.t25496-RA"/>
    <property type="gene ID" value="nRc.2.0.1.g25496"/>
</dbReference>
<accession>A0A915JHA2</accession>
<dbReference type="InterPro" id="IPR039663">
    <property type="entry name" value="AIP/AIPL1/TTC9"/>
</dbReference>
<dbReference type="PANTHER" id="PTHR11242">
    <property type="entry name" value="ARYL HYDROCARBON RECEPTOR INTERACTING PROTEIN RELATED"/>
    <property type="match status" value="1"/>
</dbReference>
<dbReference type="InterPro" id="IPR029000">
    <property type="entry name" value="Cyclophilin-like_dom_sf"/>
</dbReference>
<proteinExistence type="predicted"/>
<sequence>MNNTNRNLLYLDIAVDNDDLDRLIIEPCRFTASYNSSNEFERRFFVRKIDDVMPLTLFEVRFKNYVKFGIDSSLKKPIEDTDATSSAHAFNNRSGNGTVLDKRFYEELPMGVMVVNQTRDEFYILTCRWSELKQFSDFDVFGRVFKGMGSVIHLSALKSNSKGRPATNIRIKDFGIIPPGSSLLGLKRRDALLDQFPFLPQDASSIDFNDADRVSNAAYAIKSSGNILFHQGKFEMASFRFDKAVRYLSHAMELKKSPFEHEDRLISLAVACMLDSATCKIKRKDFDAALNLCNEAFEYNPDNSKIYFRRGQAFHGLLSYEKSLADLNTAQRLAPNDKDALFLENASLFMYFAVANE</sequence>
<dbReference type="PROSITE" id="PS50005">
    <property type="entry name" value="TPR"/>
    <property type="match status" value="1"/>
</dbReference>
<dbReference type="PANTHER" id="PTHR11242:SF0">
    <property type="entry name" value="TPR_REGION DOMAIN-CONTAINING PROTEIN"/>
    <property type="match status" value="1"/>
</dbReference>
<keyword evidence="2 3" id="KW-0802">TPR repeat</keyword>
<evidence type="ECO:0000313" key="4">
    <source>
        <dbReference type="Proteomes" id="UP000887565"/>
    </source>
</evidence>
<feature type="repeat" description="TPR" evidence="3">
    <location>
        <begin position="304"/>
        <end position="337"/>
    </location>
</feature>
<keyword evidence="1" id="KW-0677">Repeat</keyword>
<dbReference type="Gene3D" id="1.25.40.10">
    <property type="entry name" value="Tetratricopeptide repeat domain"/>
    <property type="match status" value="1"/>
</dbReference>
<evidence type="ECO:0000256" key="3">
    <source>
        <dbReference type="PROSITE-ProRule" id="PRU00339"/>
    </source>
</evidence>
<dbReference type="SUPFAM" id="SSF48452">
    <property type="entry name" value="TPR-like"/>
    <property type="match status" value="1"/>
</dbReference>
<dbReference type="InterPro" id="IPR019734">
    <property type="entry name" value="TPR_rpt"/>
</dbReference>
<dbReference type="InterPro" id="IPR011990">
    <property type="entry name" value="TPR-like_helical_dom_sf"/>
</dbReference>
<evidence type="ECO:0000256" key="2">
    <source>
        <dbReference type="ARBA" id="ARBA00022803"/>
    </source>
</evidence>
<evidence type="ECO:0000256" key="1">
    <source>
        <dbReference type="ARBA" id="ARBA00022737"/>
    </source>
</evidence>
<protein>
    <submittedName>
        <fullName evidence="5">Uncharacterized protein</fullName>
    </submittedName>
</protein>
<reference evidence="5" key="1">
    <citation type="submission" date="2022-11" db="UniProtKB">
        <authorList>
            <consortium name="WormBaseParasite"/>
        </authorList>
    </citation>
    <scope>IDENTIFICATION</scope>
</reference>
<name>A0A915JHA2_ROMCU</name>